<evidence type="ECO:0008006" key="3">
    <source>
        <dbReference type="Google" id="ProtNLM"/>
    </source>
</evidence>
<dbReference type="AlphaFoldDB" id="A0A4R1Y2E8"/>
<proteinExistence type="predicted"/>
<name>A0A4R1Y2E8_ACICA</name>
<gene>
    <name evidence="1" type="ORF">EC844_103197</name>
</gene>
<evidence type="ECO:0000313" key="1">
    <source>
        <dbReference type="EMBL" id="TCM69250.1"/>
    </source>
</evidence>
<dbReference type="OrthoDB" id="6705744at2"/>
<dbReference type="Proteomes" id="UP000294963">
    <property type="component" value="Unassembled WGS sequence"/>
</dbReference>
<dbReference type="EMBL" id="SLVJ01000003">
    <property type="protein sequence ID" value="TCM69250.1"/>
    <property type="molecule type" value="Genomic_DNA"/>
</dbReference>
<protein>
    <recommendedName>
        <fullName evidence="3">Lipoprotein</fullName>
    </recommendedName>
</protein>
<sequence>MKPIKPMKLTIFIPIILLTACQVTGEQTGIYQKVLGNVGVSVKNIPLVASDNTFHIYIPKSEFNERSALKGLIGSRDFKGNRDESWNIDHVYSSSYRQLFETRGKLNLCHTISPANKQSPIDSKSCSDLTLNHEIQVVDNAYKVVFKATGIDVSSDNYGFFIKNDAPNILKPDGTLQTDKIISKFGYTDFFNKKLSISVNQFRLKYEDNTKDRFENPVVYMSFSEPSRDRKATFIFNCTVSVEYSINSPMAYCHYSIFANNLIRDYRSYNTEARSFLNSATNGI</sequence>
<comment type="caution">
    <text evidence="1">The sequence shown here is derived from an EMBL/GenBank/DDBJ whole genome shotgun (WGS) entry which is preliminary data.</text>
</comment>
<evidence type="ECO:0000313" key="2">
    <source>
        <dbReference type="Proteomes" id="UP000294963"/>
    </source>
</evidence>
<reference evidence="1 2" key="1">
    <citation type="submission" date="2019-03" db="EMBL/GenBank/DDBJ databases">
        <title>Genomic analyses of the natural microbiome of Caenorhabditis elegans.</title>
        <authorList>
            <person name="Samuel B."/>
        </authorList>
    </citation>
    <scope>NUCLEOTIDE SEQUENCE [LARGE SCALE GENOMIC DNA]</scope>
    <source>
        <strain evidence="1 2">JUb89</strain>
    </source>
</reference>
<organism evidence="1 2">
    <name type="scientific">Acinetobacter calcoaceticus</name>
    <dbReference type="NCBI Taxonomy" id="471"/>
    <lineage>
        <taxon>Bacteria</taxon>
        <taxon>Pseudomonadati</taxon>
        <taxon>Pseudomonadota</taxon>
        <taxon>Gammaproteobacteria</taxon>
        <taxon>Moraxellales</taxon>
        <taxon>Moraxellaceae</taxon>
        <taxon>Acinetobacter</taxon>
        <taxon>Acinetobacter calcoaceticus/baumannii complex</taxon>
    </lineage>
</organism>
<dbReference type="PROSITE" id="PS51257">
    <property type="entry name" value="PROKAR_LIPOPROTEIN"/>
    <property type="match status" value="1"/>
</dbReference>
<accession>A0A4R1Y2E8</accession>
<keyword evidence="2" id="KW-1185">Reference proteome</keyword>